<dbReference type="GO" id="GO:0030313">
    <property type="term" value="C:cell envelope"/>
    <property type="evidence" value="ECO:0007669"/>
    <property type="project" value="UniProtKB-SubCell"/>
</dbReference>
<dbReference type="RefSeq" id="WP_146371287.1">
    <property type="nucleotide sequence ID" value="NZ_SJPP01000001.1"/>
</dbReference>
<dbReference type="PROSITE" id="PS51318">
    <property type="entry name" value="TAT"/>
    <property type="match status" value="1"/>
</dbReference>
<dbReference type="InterPro" id="IPR025997">
    <property type="entry name" value="SBP_2_dom"/>
</dbReference>
<dbReference type="PANTHER" id="PTHR46847">
    <property type="entry name" value="D-ALLOSE-BINDING PERIPLASMIC PROTEIN-RELATED"/>
    <property type="match status" value="1"/>
</dbReference>
<comment type="subcellular location">
    <subcellularLocation>
        <location evidence="1">Cell envelope</location>
    </subcellularLocation>
</comment>
<comment type="similarity">
    <text evidence="2">Belongs to the bacterial solute-binding protein 2 family.</text>
</comment>
<evidence type="ECO:0000256" key="1">
    <source>
        <dbReference type="ARBA" id="ARBA00004196"/>
    </source>
</evidence>
<evidence type="ECO:0000313" key="5">
    <source>
        <dbReference type="EMBL" id="TWU14047.1"/>
    </source>
</evidence>
<dbReference type="CDD" id="cd01536">
    <property type="entry name" value="PBP1_ABC_sugar_binding-like"/>
    <property type="match status" value="1"/>
</dbReference>
<dbReference type="Gene3D" id="3.40.50.2300">
    <property type="match status" value="2"/>
</dbReference>
<evidence type="ECO:0000259" key="4">
    <source>
        <dbReference type="Pfam" id="PF13407"/>
    </source>
</evidence>
<dbReference type="AlphaFoldDB" id="A0A5C6BQM8"/>
<dbReference type="PANTHER" id="PTHR46847:SF1">
    <property type="entry name" value="D-ALLOSE-BINDING PERIPLASMIC PROTEIN-RELATED"/>
    <property type="match status" value="1"/>
</dbReference>
<gene>
    <name evidence="5" type="primary">rbsB_2</name>
    <name evidence="5" type="ORF">CA54_28890</name>
</gene>
<dbReference type="EMBL" id="SJPP01000001">
    <property type="protein sequence ID" value="TWU14047.1"/>
    <property type="molecule type" value="Genomic_DNA"/>
</dbReference>
<comment type="caution">
    <text evidence="5">The sequence shown here is derived from an EMBL/GenBank/DDBJ whole genome shotgun (WGS) entry which is preliminary data.</text>
</comment>
<dbReference type="InterPro" id="IPR006311">
    <property type="entry name" value="TAT_signal"/>
</dbReference>
<dbReference type="Proteomes" id="UP000320735">
    <property type="component" value="Unassembled WGS sequence"/>
</dbReference>
<keyword evidence="6" id="KW-1185">Reference proteome</keyword>
<accession>A0A5C6BQM8</accession>
<name>A0A5C6BQM8_9PLAN</name>
<dbReference type="OrthoDB" id="9769193at2"/>
<protein>
    <submittedName>
        <fullName evidence="5">D-ribose-binding periplasmic protein</fullName>
    </submittedName>
</protein>
<keyword evidence="3" id="KW-0732">Signal</keyword>
<dbReference type="InterPro" id="IPR028082">
    <property type="entry name" value="Peripla_BP_I"/>
</dbReference>
<proteinExistence type="inferred from homology"/>
<dbReference type="Pfam" id="PF13407">
    <property type="entry name" value="Peripla_BP_4"/>
    <property type="match status" value="1"/>
</dbReference>
<organism evidence="5 6">
    <name type="scientific">Symmachiella macrocystis</name>
    <dbReference type="NCBI Taxonomy" id="2527985"/>
    <lineage>
        <taxon>Bacteria</taxon>
        <taxon>Pseudomonadati</taxon>
        <taxon>Planctomycetota</taxon>
        <taxon>Planctomycetia</taxon>
        <taxon>Planctomycetales</taxon>
        <taxon>Planctomycetaceae</taxon>
        <taxon>Symmachiella</taxon>
    </lineage>
</organism>
<dbReference type="GO" id="GO:0030246">
    <property type="term" value="F:carbohydrate binding"/>
    <property type="evidence" value="ECO:0007669"/>
    <property type="project" value="UniProtKB-ARBA"/>
</dbReference>
<evidence type="ECO:0000256" key="2">
    <source>
        <dbReference type="ARBA" id="ARBA00007639"/>
    </source>
</evidence>
<evidence type="ECO:0000256" key="3">
    <source>
        <dbReference type="ARBA" id="ARBA00022729"/>
    </source>
</evidence>
<evidence type="ECO:0000313" key="6">
    <source>
        <dbReference type="Proteomes" id="UP000320735"/>
    </source>
</evidence>
<sequence length="353" mass="38429">MTDTNPQSSSRRNFLGNMALGGSAALTGLAAGCAKQDEQTNAGGADGQKPLKAAFSNAGLQSTWCALGKQTAELWGKLLNVEIEWFDGEFDPEKQRNKIDQIVDRDWDFCCFQAVAIDALAPPTEILRDRGIPVISMDTLLVPMDQMRKTGVWTQVSPDHIFMAESSTKHLVDKIGGKGKVIHIGGLSAHSGAQDRRTGFENIASQYSDIEVLNGGEVVWCDWKKEMARNQFESLLEQEKEPIAGAFFHSDDMALACVSAIENTIHKDMVITAVDGQKEGLHAVRDGGLAGTTVNPVCRIHRTALTLGQFYVRNNEKMDDVPVEVITPGPLVTSETGNLETMLYLADPAHCLV</sequence>
<feature type="domain" description="Periplasmic binding protein" evidence="4">
    <location>
        <begin position="54"/>
        <end position="298"/>
    </location>
</feature>
<dbReference type="SUPFAM" id="SSF53822">
    <property type="entry name" value="Periplasmic binding protein-like I"/>
    <property type="match status" value="1"/>
</dbReference>
<reference evidence="5 6" key="1">
    <citation type="submission" date="2019-02" db="EMBL/GenBank/DDBJ databases">
        <title>Deep-cultivation of Planctomycetes and their phenomic and genomic characterization uncovers novel biology.</title>
        <authorList>
            <person name="Wiegand S."/>
            <person name="Jogler M."/>
            <person name="Boedeker C."/>
            <person name="Pinto D."/>
            <person name="Vollmers J."/>
            <person name="Rivas-Marin E."/>
            <person name="Kohn T."/>
            <person name="Peeters S.H."/>
            <person name="Heuer A."/>
            <person name="Rast P."/>
            <person name="Oberbeckmann S."/>
            <person name="Bunk B."/>
            <person name="Jeske O."/>
            <person name="Meyerdierks A."/>
            <person name="Storesund J.E."/>
            <person name="Kallscheuer N."/>
            <person name="Luecker S."/>
            <person name="Lage O.M."/>
            <person name="Pohl T."/>
            <person name="Merkel B.J."/>
            <person name="Hornburger P."/>
            <person name="Mueller R.-W."/>
            <person name="Bruemmer F."/>
            <person name="Labrenz M."/>
            <person name="Spormann A.M."/>
            <person name="Op Den Camp H."/>
            <person name="Overmann J."/>
            <person name="Amann R."/>
            <person name="Jetten M.S.M."/>
            <person name="Mascher T."/>
            <person name="Medema M.H."/>
            <person name="Devos D.P."/>
            <person name="Kaster A.-K."/>
            <person name="Ovreas L."/>
            <person name="Rohde M."/>
            <person name="Galperin M.Y."/>
            <person name="Jogler C."/>
        </authorList>
    </citation>
    <scope>NUCLEOTIDE SEQUENCE [LARGE SCALE GENOMIC DNA]</scope>
    <source>
        <strain evidence="5 6">CA54</strain>
    </source>
</reference>